<evidence type="ECO:0000256" key="4">
    <source>
        <dbReference type="ARBA" id="ARBA00022970"/>
    </source>
</evidence>
<keyword evidence="3 7" id="KW-0812">Transmembrane</keyword>
<feature type="transmembrane region" description="Helical" evidence="7">
    <location>
        <begin position="391"/>
        <end position="411"/>
    </location>
</feature>
<dbReference type="GO" id="GO:0006865">
    <property type="term" value="P:amino acid transport"/>
    <property type="evidence" value="ECO:0007669"/>
    <property type="project" value="UniProtKB-KW"/>
</dbReference>
<organism evidence="9 10">
    <name type="scientific">Ceratopteris richardii</name>
    <name type="common">Triangle waterfern</name>
    <dbReference type="NCBI Taxonomy" id="49495"/>
    <lineage>
        <taxon>Eukaryota</taxon>
        <taxon>Viridiplantae</taxon>
        <taxon>Streptophyta</taxon>
        <taxon>Embryophyta</taxon>
        <taxon>Tracheophyta</taxon>
        <taxon>Polypodiopsida</taxon>
        <taxon>Polypodiidae</taxon>
        <taxon>Polypodiales</taxon>
        <taxon>Pteridineae</taxon>
        <taxon>Pteridaceae</taxon>
        <taxon>Parkerioideae</taxon>
        <taxon>Ceratopteris</taxon>
    </lineage>
</organism>
<feature type="transmembrane region" description="Helical" evidence="7">
    <location>
        <begin position="338"/>
        <end position="361"/>
    </location>
</feature>
<proteinExistence type="predicted"/>
<keyword evidence="6 7" id="KW-0472">Membrane</keyword>
<feature type="transmembrane region" description="Helical" evidence="7">
    <location>
        <begin position="189"/>
        <end position="206"/>
    </location>
</feature>
<dbReference type="OrthoDB" id="40134at2759"/>
<dbReference type="AlphaFoldDB" id="A0A8T2VPP6"/>
<gene>
    <name evidence="9" type="ORF">KP509_01G109600</name>
</gene>
<evidence type="ECO:0000256" key="2">
    <source>
        <dbReference type="ARBA" id="ARBA00022448"/>
    </source>
</evidence>
<dbReference type="PANTHER" id="PTHR48017">
    <property type="entry name" value="OS05G0424000 PROTEIN-RELATED"/>
    <property type="match status" value="1"/>
</dbReference>
<feature type="transmembrane region" description="Helical" evidence="7">
    <location>
        <begin position="218"/>
        <end position="239"/>
    </location>
</feature>
<evidence type="ECO:0000256" key="6">
    <source>
        <dbReference type="ARBA" id="ARBA00023136"/>
    </source>
</evidence>
<feature type="transmembrane region" description="Helical" evidence="7">
    <location>
        <begin position="298"/>
        <end position="318"/>
    </location>
</feature>
<name>A0A8T2VPP6_CERRI</name>
<reference evidence="9" key="1">
    <citation type="submission" date="2021-08" db="EMBL/GenBank/DDBJ databases">
        <title>WGS assembly of Ceratopteris richardii.</title>
        <authorList>
            <person name="Marchant D.B."/>
            <person name="Chen G."/>
            <person name="Jenkins J."/>
            <person name="Shu S."/>
            <person name="Leebens-Mack J."/>
            <person name="Grimwood J."/>
            <person name="Schmutz J."/>
            <person name="Soltis P."/>
            <person name="Soltis D."/>
            <person name="Chen Z.-H."/>
        </authorList>
    </citation>
    <scope>NUCLEOTIDE SEQUENCE</scope>
    <source>
        <strain evidence="9">Whitten #5841</strain>
        <tissue evidence="9">Leaf</tissue>
    </source>
</reference>
<dbReference type="Proteomes" id="UP000825935">
    <property type="component" value="Chromosome 1"/>
</dbReference>
<keyword evidence="2" id="KW-0813">Transport</keyword>
<keyword evidence="5 7" id="KW-1133">Transmembrane helix</keyword>
<dbReference type="InterPro" id="IPR013057">
    <property type="entry name" value="AA_transpt_TM"/>
</dbReference>
<feature type="transmembrane region" description="Helical" evidence="7">
    <location>
        <begin position="149"/>
        <end position="169"/>
    </location>
</feature>
<sequence>MTRQQSISVEEGIRKDEMLFIASCNQVKYDASYLEVGATNSQYGSLNIGGKCNGLLHKTAHIECKGTWMHAAYHLTSATAGPPLLSLPYAMAALGWGPGVLALLMGAAVTFYACFVLSRAMDHMEKHGKRSFRFCDLSEHILGSSWTRFVVAPLQLGVCFMVVIGGTLLGGQTMKEMYYTYNEEGTVQLSEFIAFFGILVLFLAQIPSMHSLRHFNMVSIMLCFGYSLCAIIGSLVAGLSKEPPRRDYAVLGSEMARTLGSFTAICVMVTSYSNPLVVEIQASLAEPASKKMVKGLSVCYMVALATFVPVAVAGYWAFGNQAEGVILLNLLKPRQFCLVPRWLFFSANGFACVQLVVYTVLHLHPTFERLEVVTIDIKQSKFSRRNLVVRLMSRSFFVVMSTLLAAMLPFFVQFSAFMGAVGFTPICLFLPVLFYNIIFRPSVKTVTFWINYVLMSSAFIVMILGGISALQNIISQATTYRLFANI</sequence>
<dbReference type="GO" id="GO:0016020">
    <property type="term" value="C:membrane"/>
    <property type="evidence" value="ECO:0007669"/>
    <property type="project" value="UniProtKB-SubCell"/>
</dbReference>
<dbReference type="Pfam" id="PF01490">
    <property type="entry name" value="Aa_trans"/>
    <property type="match status" value="1"/>
</dbReference>
<comment type="subcellular location">
    <subcellularLocation>
        <location evidence="1">Membrane</location>
    </subcellularLocation>
</comment>
<protein>
    <recommendedName>
        <fullName evidence="8">Amino acid transporter transmembrane domain-containing protein</fullName>
    </recommendedName>
</protein>
<evidence type="ECO:0000256" key="1">
    <source>
        <dbReference type="ARBA" id="ARBA00004370"/>
    </source>
</evidence>
<feature type="domain" description="Amino acid transporter transmembrane" evidence="8">
    <location>
        <begin position="65"/>
        <end position="473"/>
    </location>
</feature>
<dbReference type="EMBL" id="CM035406">
    <property type="protein sequence ID" value="KAH7447505.1"/>
    <property type="molecule type" value="Genomic_DNA"/>
</dbReference>
<evidence type="ECO:0000259" key="8">
    <source>
        <dbReference type="Pfam" id="PF01490"/>
    </source>
</evidence>
<evidence type="ECO:0000256" key="7">
    <source>
        <dbReference type="SAM" id="Phobius"/>
    </source>
</evidence>
<feature type="transmembrane region" description="Helical" evidence="7">
    <location>
        <begin position="93"/>
        <end position="117"/>
    </location>
</feature>
<keyword evidence="10" id="KW-1185">Reference proteome</keyword>
<keyword evidence="4" id="KW-0029">Amino-acid transport</keyword>
<accession>A0A8T2VPP6</accession>
<feature type="transmembrane region" description="Helical" evidence="7">
    <location>
        <begin position="449"/>
        <end position="470"/>
    </location>
</feature>
<evidence type="ECO:0000256" key="5">
    <source>
        <dbReference type="ARBA" id="ARBA00022989"/>
    </source>
</evidence>
<evidence type="ECO:0000256" key="3">
    <source>
        <dbReference type="ARBA" id="ARBA00022692"/>
    </source>
</evidence>
<feature type="transmembrane region" description="Helical" evidence="7">
    <location>
        <begin position="417"/>
        <end position="437"/>
    </location>
</feature>
<comment type="caution">
    <text evidence="9">The sequence shown here is derived from an EMBL/GenBank/DDBJ whole genome shotgun (WGS) entry which is preliminary data.</text>
</comment>
<evidence type="ECO:0000313" key="9">
    <source>
        <dbReference type="EMBL" id="KAH7447505.1"/>
    </source>
</evidence>
<evidence type="ECO:0000313" key="10">
    <source>
        <dbReference type="Proteomes" id="UP000825935"/>
    </source>
</evidence>